<evidence type="ECO:0000313" key="2">
    <source>
        <dbReference type="EMBL" id="VVO29437.1"/>
    </source>
</evidence>
<dbReference type="AlphaFoldDB" id="A0A5E7ET56"/>
<dbReference type="RefSeq" id="WP_150766811.1">
    <property type="nucleotide sequence ID" value="NZ_CABVHW010000022.1"/>
</dbReference>
<dbReference type="InterPro" id="IPR027417">
    <property type="entry name" value="P-loop_NTPase"/>
</dbReference>
<sequence>MTRLRVKHFGPIREGMKNNGWIEFKRVTVFVGNQGSGKSTLAKLFSTFCWIEKALVRGDYEKKWFERKNRLTKPFLTYHRLENYLCADQPDKAEIEYEGEAYSIRYSQGQLHITKSKPGEYHLPQIMYVPAERNFISYVRHPRELKLSSDSLKEFLTEFDTAKANMKGSLALPINKAELEYDKLNDILNIRESDYKLRLADASSGFQSAVPLHLVSHYLAHMVQEQSEDRQEPMSADELERFRKEVAYIFSIDSLTEEQKRAALSVLSSKFNKTAFINIVEEPEQNLYPQSQWSVLQSLLQFNNQGKDNRLVLTTHSPYVVNYLTIAVQGKHLHDSIVKKKRDSDLLPKLGKVIPLHALVDAEELAIYQADETNGTIVKLPAIDGIPSDHNYLNESLREGNDLFDRLLDIEEELGA</sequence>
<feature type="domain" description="ATPase AAA-type core" evidence="1">
    <location>
        <begin position="27"/>
        <end position="322"/>
    </location>
</feature>
<dbReference type="Proteomes" id="UP000381093">
    <property type="component" value="Unassembled WGS sequence"/>
</dbReference>
<dbReference type="PANTHER" id="PTHR40396:SF1">
    <property type="entry name" value="ATPASE AAA-TYPE CORE DOMAIN-CONTAINING PROTEIN"/>
    <property type="match status" value="1"/>
</dbReference>
<dbReference type="Pfam" id="PF13304">
    <property type="entry name" value="AAA_21"/>
    <property type="match status" value="1"/>
</dbReference>
<dbReference type="GO" id="GO:0005524">
    <property type="term" value="F:ATP binding"/>
    <property type="evidence" value="ECO:0007669"/>
    <property type="project" value="InterPro"/>
</dbReference>
<evidence type="ECO:0000313" key="3">
    <source>
        <dbReference type="Proteomes" id="UP000381093"/>
    </source>
</evidence>
<name>A0A5E7ET56_PSEFL</name>
<dbReference type="EMBL" id="CABVHW010000022">
    <property type="protein sequence ID" value="VVO29437.1"/>
    <property type="molecule type" value="Genomic_DNA"/>
</dbReference>
<dbReference type="GO" id="GO:0016887">
    <property type="term" value="F:ATP hydrolysis activity"/>
    <property type="evidence" value="ECO:0007669"/>
    <property type="project" value="InterPro"/>
</dbReference>
<dbReference type="InterPro" id="IPR003959">
    <property type="entry name" value="ATPase_AAA_core"/>
</dbReference>
<accession>A0A5E7ET56</accession>
<evidence type="ECO:0000259" key="1">
    <source>
        <dbReference type="Pfam" id="PF13304"/>
    </source>
</evidence>
<protein>
    <recommendedName>
        <fullName evidence="1">ATPase AAA-type core domain-containing protein</fullName>
    </recommendedName>
</protein>
<organism evidence="2 3">
    <name type="scientific">Pseudomonas fluorescens</name>
    <dbReference type="NCBI Taxonomy" id="294"/>
    <lineage>
        <taxon>Bacteria</taxon>
        <taxon>Pseudomonadati</taxon>
        <taxon>Pseudomonadota</taxon>
        <taxon>Gammaproteobacteria</taxon>
        <taxon>Pseudomonadales</taxon>
        <taxon>Pseudomonadaceae</taxon>
        <taxon>Pseudomonas</taxon>
    </lineage>
</organism>
<gene>
    <name evidence="2" type="ORF">PS710_04903</name>
</gene>
<dbReference type="Gene3D" id="3.40.50.300">
    <property type="entry name" value="P-loop containing nucleotide triphosphate hydrolases"/>
    <property type="match status" value="1"/>
</dbReference>
<dbReference type="PANTHER" id="PTHR40396">
    <property type="entry name" value="ATPASE-LIKE PROTEIN"/>
    <property type="match status" value="1"/>
</dbReference>
<proteinExistence type="predicted"/>
<reference evidence="2 3" key="1">
    <citation type="submission" date="2019-09" db="EMBL/GenBank/DDBJ databases">
        <authorList>
            <person name="Chandra G."/>
            <person name="Truman W A."/>
        </authorList>
    </citation>
    <scope>NUCLEOTIDE SEQUENCE [LARGE SCALE GENOMIC DNA]</scope>
    <source>
        <strain evidence="2">PS710</strain>
    </source>
</reference>
<dbReference type="SUPFAM" id="SSF52540">
    <property type="entry name" value="P-loop containing nucleoside triphosphate hydrolases"/>
    <property type="match status" value="1"/>
</dbReference>